<dbReference type="SUPFAM" id="SSF53850">
    <property type="entry name" value="Periplasmic binding protein-like II"/>
    <property type="match status" value="1"/>
</dbReference>
<name>A0ABX5J6Z2_9RHOB</name>
<comment type="caution">
    <text evidence="3">The sequence shown here is derived from an EMBL/GenBank/DDBJ whole genome shotgun (WGS) entry which is preliminary data.</text>
</comment>
<dbReference type="Pfam" id="PF01547">
    <property type="entry name" value="SBP_bac_1"/>
    <property type="match status" value="1"/>
</dbReference>
<organism evidence="3 4">
    <name type="scientific">Cereibacter johrii</name>
    <dbReference type="NCBI Taxonomy" id="445629"/>
    <lineage>
        <taxon>Bacteria</taxon>
        <taxon>Pseudomonadati</taxon>
        <taxon>Pseudomonadota</taxon>
        <taxon>Alphaproteobacteria</taxon>
        <taxon>Rhodobacterales</taxon>
        <taxon>Paracoccaceae</taxon>
        <taxon>Cereibacter</taxon>
    </lineage>
</organism>
<dbReference type="RefSeq" id="WP_069330377.1">
    <property type="nucleotide sequence ID" value="NZ_MABH01000033.1"/>
</dbReference>
<dbReference type="InterPro" id="IPR006059">
    <property type="entry name" value="SBP"/>
</dbReference>
<dbReference type="InterPro" id="IPR050490">
    <property type="entry name" value="Bact_solute-bd_prot1"/>
</dbReference>
<dbReference type="Gene3D" id="3.40.190.10">
    <property type="entry name" value="Periplasmic binding protein-like II"/>
    <property type="match status" value="2"/>
</dbReference>
<dbReference type="InterPro" id="IPR006311">
    <property type="entry name" value="TAT_signal"/>
</dbReference>
<evidence type="ECO:0000313" key="4">
    <source>
        <dbReference type="Proteomes" id="UP000240800"/>
    </source>
</evidence>
<dbReference type="PANTHER" id="PTHR43649">
    <property type="entry name" value="ARABINOSE-BINDING PROTEIN-RELATED"/>
    <property type="match status" value="1"/>
</dbReference>
<keyword evidence="3" id="KW-0762">Sugar transport</keyword>
<protein>
    <submittedName>
        <fullName evidence="3">Multiple sugar transport system substrate-binding protein</fullName>
    </submittedName>
</protein>
<sequence length="461" mass="50518">MTRFQDRTTAGALAQGKVKRRTILRGLAGGGIATVLGLKAPAVLANSRPFEGVTLQGACFQHVFHEHVKAYLPEFEEASGMKVQIDFQAFPVYNQRMDLELSTRGSSYDFINITFPYSGRWVGAGWLHPLDDFIADANITAEGWDADDFVSGTRAPFFNAEGQTCGFPWEAGAMMAGYARFDLMEAAGFGIPETLEEFEAMNRALHGKDGFAAYVNDKLHHWNFPPYLMNFGGGVFRGAPEDLMPILDTAEAAEAAHYYAALLSDYGARGVLSFTDDQALRMQLNGQANARTNAMAWVLPLTQSPDSKVRETTRYGMIPRGKAGSFPGSNANGYGIPAEARQKEAAWAFIQWATSKETFRKIALERGGLATPRRSIIDDPEYRQRLMINGQDVASIYLKVLEEAGEGGYMKYRTVPVFPQVGDKLNKAIERIASGQMSAADAMKAAQSEAIDDLRKAGIAL</sequence>
<comment type="similarity">
    <text evidence="2">Belongs to the bacterial solute-binding protein 1 family.</text>
</comment>
<evidence type="ECO:0000256" key="1">
    <source>
        <dbReference type="ARBA" id="ARBA00004418"/>
    </source>
</evidence>
<evidence type="ECO:0000313" key="3">
    <source>
        <dbReference type="EMBL" id="PTM76787.1"/>
    </source>
</evidence>
<dbReference type="PANTHER" id="PTHR43649:SF12">
    <property type="entry name" value="DIACETYLCHITOBIOSE BINDING PROTEIN DASA"/>
    <property type="match status" value="1"/>
</dbReference>
<evidence type="ECO:0000256" key="2">
    <source>
        <dbReference type="ARBA" id="ARBA00008520"/>
    </source>
</evidence>
<keyword evidence="3" id="KW-0813">Transport</keyword>
<keyword evidence="4" id="KW-1185">Reference proteome</keyword>
<dbReference type="PROSITE" id="PS51318">
    <property type="entry name" value="TAT"/>
    <property type="match status" value="1"/>
</dbReference>
<dbReference type="Proteomes" id="UP000240800">
    <property type="component" value="Unassembled WGS sequence"/>
</dbReference>
<reference evidence="3 4" key="1">
    <citation type="submission" date="2018-04" db="EMBL/GenBank/DDBJ databases">
        <title>Genomic Encyclopedia of Type Strains, Phase III (KMG-III): the genomes of soil and plant-associated and newly described type strains.</title>
        <authorList>
            <person name="Whitman W."/>
        </authorList>
    </citation>
    <scope>NUCLEOTIDE SEQUENCE [LARGE SCALE GENOMIC DNA]</scope>
    <source>
        <strain evidence="3 4">JA192</strain>
    </source>
</reference>
<comment type="subcellular location">
    <subcellularLocation>
        <location evidence="1">Periplasm</location>
    </subcellularLocation>
</comment>
<gene>
    <name evidence="3" type="ORF">C8J29_10763</name>
</gene>
<accession>A0ABX5J6Z2</accession>
<dbReference type="EMBL" id="PZZW01000007">
    <property type="protein sequence ID" value="PTM76787.1"/>
    <property type="molecule type" value="Genomic_DNA"/>
</dbReference>
<proteinExistence type="inferred from homology"/>